<protein>
    <submittedName>
        <fullName evidence="2">Uncharacterized protein</fullName>
    </submittedName>
</protein>
<accession>A0A6N6WQW1</accession>
<dbReference type="AlphaFoldDB" id="A0A6N6WQW1"/>
<sequence length="153" mass="16750">IKEEWLAPEGGTNLQWTDAVTNIRKAKEFHASIINSYHANTYGFHGADPKQASFEHVEWRMKIGQSPTDGSRPPNPQSVMQMSPQAARIEGSTPEYVGGQGKRSHYELHAAKQDGSGDGTVPASSGRMPAGAANVKQWFALKGFKHEPAYKDD</sequence>
<dbReference type="EMBL" id="WSGM01000586">
    <property type="protein sequence ID" value="KAE9719103.1"/>
    <property type="molecule type" value="Genomic_DNA"/>
</dbReference>
<evidence type="ECO:0000313" key="2">
    <source>
        <dbReference type="EMBL" id="KAE9719103.1"/>
    </source>
</evidence>
<feature type="non-terminal residue" evidence="2">
    <location>
        <position position="153"/>
    </location>
</feature>
<gene>
    <name evidence="2" type="ORF">GP711_28020</name>
</gene>
<evidence type="ECO:0000313" key="3">
    <source>
        <dbReference type="Proteomes" id="UP000437875"/>
    </source>
</evidence>
<evidence type="ECO:0000256" key="1">
    <source>
        <dbReference type="SAM" id="MobiDB-lite"/>
    </source>
</evidence>
<reference evidence="2 3" key="1">
    <citation type="submission" date="2019-10" db="EMBL/GenBank/DDBJ databases">
        <title>Antimicrobial-resistant enteric bacteria are widely distributed amongst people, animals and the environment in northern Tanzania.</title>
        <authorList>
            <person name="Subbiah M."/>
            <person name="Call D.R."/>
        </authorList>
    </citation>
    <scope>NUCLEOTIDE SEQUENCE [LARGE SCALE GENOMIC DNA]</scope>
    <source>
        <strain evidence="2 3">TzEc067</strain>
    </source>
</reference>
<organism evidence="2 3">
    <name type="scientific">Escherichia coli</name>
    <dbReference type="NCBI Taxonomy" id="562"/>
    <lineage>
        <taxon>Bacteria</taxon>
        <taxon>Pseudomonadati</taxon>
        <taxon>Pseudomonadota</taxon>
        <taxon>Gammaproteobacteria</taxon>
        <taxon>Enterobacterales</taxon>
        <taxon>Enterobacteriaceae</taxon>
        <taxon>Escherichia</taxon>
    </lineage>
</organism>
<dbReference type="Proteomes" id="UP000437875">
    <property type="component" value="Unassembled WGS sequence"/>
</dbReference>
<comment type="caution">
    <text evidence="2">The sequence shown here is derived from an EMBL/GenBank/DDBJ whole genome shotgun (WGS) entry which is preliminary data.</text>
</comment>
<feature type="region of interest" description="Disordered" evidence="1">
    <location>
        <begin position="64"/>
        <end position="129"/>
    </location>
</feature>
<feature type="non-terminal residue" evidence="2">
    <location>
        <position position="1"/>
    </location>
</feature>
<name>A0A6N6WQW1_ECOLX</name>
<proteinExistence type="predicted"/>